<dbReference type="AlphaFoldDB" id="A0AAV3XC42"/>
<dbReference type="GO" id="GO:0006355">
    <property type="term" value="P:regulation of DNA-templated transcription"/>
    <property type="evidence" value="ECO:0007669"/>
    <property type="project" value="InterPro"/>
</dbReference>
<dbReference type="GO" id="GO:0001046">
    <property type="term" value="F:core promoter sequence-specific DNA binding"/>
    <property type="evidence" value="ECO:0007669"/>
    <property type="project" value="TreeGrafter"/>
</dbReference>
<dbReference type="PANTHER" id="PTHR40455">
    <property type="entry name" value="ANTITOXIN HIGA"/>
    <property type="match status" value="1"/>
</dbReference>
<dbReference type="PROSITE" id="PS50943">
    <property type="entry name" value="HTH_CROC1"/>
    <property type="match status" value="1"/>
</dbReference>
<keyword evidence="3" id="KW-1185">Reference proteome</keyword>
<dbReference type="InterPro" id="IPR001387">
    <property type="entry name" value="Cro/C1-type_HTH"/>
</dbReference>
<dbReference type="PANTHER" id="PTHR40455:SF1">
    <property type="entry name" value="ANTITOXIN HIGA"/>
    <property type="match status" value="1"/>
</dbReference>
<sequence length="132" mass="14625">MTLTFDQTIYRNLLAEVAPVAIETEAEYERVLAVAEQLTFKKNRTLEERALLKLLVILIEAYEAQNYPMDRSTPHEILQHIMAASGTRQADLVGIIGSSGVVSEVVNGKRSISKAQAKALGDYFKVSPSLFI</sequence>
<dbReference type="Proteomes" id="UP001050975">
    <property type="component" value="Unassembled WGS sequence"/>
</dbReference>
<dbReference type="RefSeq" id="WP_226581475.1">
    <property type="nucleotide sequence ID" value="NZ_BLAY01000043.1"/>
</dbReference>
<dbReference type="InterPro" id="IPR039060">
    <property type="entry name" value="Antitox_HigA"/>
</dbReference>
<organism evidence="2 3">
    <name type="scientific">Microseira wollei NIES-4236</name>
    <dbReference type="NCBI Taxonomy" id="2530354"/>
    <lineage>
        <taxon>Bacteria</taxon>
        <taxon>Bacillati</taxon>
        <taxon>Cyanobacteriota</taxon>
        <taxon>Cyanophyceae</taxon>
        <taxon>Oscillatoriophycideae</taxon>
        <taxon>Aerosakkonematales</taxon>
        <taxon>Aerosakkonemataceae</taxon>
        <taxon>Microseira</taxon>
    </lineage>
</organism>
<comment type="caution">
    <text evidence="2">The sequence shown here is derived from an EMBL/GenBank/DDBJ whole genome shotgun (WGS) entry which is preliminary data.</text>
</comment>
<evidence type="ECO:0000313" key="2">
    <source>
        <dbReference type="EMBL" id="GET38355.1"/>
    </source>
</evidence>
<accession>A0AAV3XC42</accession>
<dbReference type="Gene3D" id="1.10.260.40">
    <property type="entry name" value="lambda repressor-like DNA-binding domains"/>
    <property type="match status" value="1"/>
</dbReference>
<evidence type="ECO:0000259" key="1">
    <source>
        <dbReference type="PROSITE" id="PS50943"/>
    </source>
</evidence>
<proteinExistence type="predicted"/>
<protein>
    <recommendedName>
        <fullName evidence="1">HTH cro/C1-type domain-containing protein</fullName>
    </recommendedName>
</protein>
<dbReference type="InterPro" id="IPR010982">
    <property type="entry name" value="Lambda_DNA-bd_dom_sf"/>
</dbReference>
<gene>
    <name evidence="2" type="ORF">MiSe_31110</name>
</gene>
<dbReference type="EMBL" id="BLAY01000043">
    <property type="protein sequence ID" value="GET38355.1"/>
    <property type="molecule type" value="Genomic_DNA"/>
</dbReference>
<feature type="domain" description="HTH cro/C1-type" evidence="1">
    <location>
        <begin position="89"/>
        <end position="131"/>
    </location>
</feature>
<evidence type="ECO:0000313" key="3">
    <source>
        <dbReference type="Proteomes" id="UP001050975"/>
    </source>
</evidence>
<dbReference type="SUPFAM" id="SSF47413">
    <property type="entry name" value="lambda repressor-like DNA-binding domains"/>
    <property type="match status" value="1"/>
</dbReference>
<name>A0AAV3XC42_9CYAN</name>
<reference evidence="2" key="1">
    <citation type="submission" date="2019-10" db="EMBL/GenBank/DDBJ databases">
        <title>Draft genome sequece of Microseira wollei NIES-4236.</title>
        <authorList>
            <person name="Yamaguchi H."/>
            <person name="Suzuki S."/>
            <person name="Kawachi M."/>
        </authorList>
    </citation>
    <scope>NUCLEOTIDE SEQUENCE</scope>
    <source>
        <strain evidence="2">NIES-4236</strain>
    </source>
</reference>